<evidence type="ECO:0000256" key="1">
    <source>
        <dbReference type="ARBA" id="ARBA00004604"/>
    </source>
</evidence>
<dbReference type="PROSITE" id="PS00678">
    <property type="entry name" value="WD_REPEATS_1"/>
    <property type="match status" value="1"/>
</dbReference>
<dbReference type="PROSITE" id="PS50082">
    <property type="entry name" value="WD_REPEATS_2"/>
    <property type="match status" value="5"/>
</dbReference>
<dbReference type="CDD" id="cd00200">
    <property type="entry name" value="WD40"/>
    <property type="match status" value="1"/>
</dbReference>
<sequence length="427" mass="47053">EMTADESSCCTVRFETQLPEKVPDQNLSIPDTISVTGLSELVNHLLDQVDSAVDYDFLIDGRFLRSSLKEYAGEREISLENVITLEYVIAFPEPSPPKNIPHPDWISCVDTDIPNMILTGSYDNVIRVWNPKLPATPLHEGHGHKGPVKAIAVIPTTDGYKQDSFQFISGSKDHTIRVWSVDQTGLTAVATGSQHTDSVDCVAAHPCSSTRLASGSWDRTIRLWSNNVDTAAPVAKRSKIKSGKKSTTATGRTLEQIHCISNQHTQAITGLCWPHQNALYSASWDRTIRHWDVAQAKAVHTWNAPDAISCLSFNLAANLFAAGHVDRSVRLYDPRTNDAAIVHSTLKGHQAWVSAIAWQPSNQHRLVSCSHDRTLKVWDIRSSICLHTLKAEQDGHGKTFAIGWAFDETIVCGGTDGILCLHTAKKQ</sequence>
<dbReference type="InterPro" id="IPR036322">
    <property type="entry name" value="WD40_repeat_dom_sf"/>
</dbReference>
<feature type="repeat" description="WD" evidence="7">
    <location>
        <begin position="261"/>
        <end position="301"/>
    </location>
</feature>
<dbReference type="PROSITE" id="PS50294">
    <property type="entry name" value="WD_REPEATS_REGION"/>
    <property type="match status" value="2"/>
</dbReference>
<protein>
    <recommendedName>
        <fullName evidence="8">NLE domain-containing protein</fullName>
    </recommendedName>
</protein>
<dbReference type="InterPro" id="IPR020472">
    <property type="entry name" value="WD40_PAC1"/>
</dbReference>
<feature type="domain" description="NLE" evidence="8">
    <location>
        <begin position="12"/>
        <end position="71"/>
    </location>
</feature>
<keyword evidence="6" id="KW-0539">Nucleus</keyword>
<dbReference type="EMBL" id="HACM01010142">
    <property type="protein sequence ID" value="CRZ10584.1"/>
    <property type="molecule type" value="Transcribed_RNA"/>
</dbReference>
<keyword evidence="3" id="KW-0698">rRNA processing</keyword>
<dbReference type="SMART" id="SM00320">
    <property type="entry name" value="WD40"/>
    <property type="match status" value="7"/>
</dbReference>
<dbReference type="InterPro" id="IPR019775">
    <property type="entry name" value="WD40_repeat_CS"/>
</dbReference>
<dbReference type="GO" id="GO:0006364">
    <property type="term" value="P:rRNA processing"/>
    <property type="evidence" value="ECO:0007669"/>
    <property type="project" value="UniProtKB-KW"/>
</dbReference>
<keyword evidence="5" id="KW-0677">Repeat</keyword>
<evidence type="ECO:0000256" key="3">
    <source>
        <dbReference type="ARBA" id="ARBA00022552"/>
    </source>
</evidence>
<dbReference type="InterPro" id="IPR015943">
    <property type="entry name" value="WD40/YVTN_repeat-like_dom_sf"/>
</dbReference>
<reference evidence="9" key="1">
    <citation type="submission" date="2015-04" db="EMBL/GenBank/DDBJ databases">
        <title>The genome sequence of the plant pathogenic Rhizarian Plasmodiophora brassicae reveals insights in its biotrophic life cycle and the origin of chitin synthesis.</title>
        <authorList>
            <person name="Schwelm A."/>
            <person name="Fogelqvist J."/>
            <person name="Knaust A."/>
            <person name="Julke S."/>
            <person name="Lilja T."/>
            <person name="Dhandapani V."/>
            <person name="Bonilla-Rosso G."/>
            <person name="Karlsson M."/>
            <person name="Shevchenko A."/>
            <person name="Choi S.R."/>
            <person name="Kim H.G."/>
            <person name="Park J.Y."/>
            <person name="Lim Y.P."/>
            <person name="Ludwig-Muller J."/>
            <person name="Dixelius C."/>
        </authorList>
    </citation>
    <scope>NUCLEOTIDE SEQUENCE</scope>
    <source>
        <tissue evidence="9">Potato root galls</tissue>
    </source>
</reference>
<dbReference type="InterPro" id="IPR028599">
    <property type="entry name" value="WDR12/Ytm1"/>
</dbReference>
<evidence type="ECO:0000313" key="9">
    <source>
        <dbReference type="EMBL" id="CRZ10584.1"/>
    </source>
</evidence>
<dbReference type="HAMAP" id="MF_03029">
    <property type="entry name" value="WDR12"/>
    <property type="match status" value="1"/>
</dbReference>
<feature type="repeat" description="WD" evidence="7">
    <location>
        <begin position="141"/>
        <end position="189"/>
    </location>
</feature>
<dbReference type="PANTHER" id="PTHR19855">
    <property type="entry name" value="WD40 REPEAT PROTEIN 12, 37"/>
    <property type="match status" value="1"/>
</dbReference>
<dbReference type="InterPro" id="IPR001680">
    <property type="entry name" value="WD40_rpt"/>
</dbReference>
<dbReference type="AlphaFoldDB" id="A0A0H5RPD5"/>
<dbReference type="InterPro" id="IPR012972">
    <property type="entry name" value="NLE"/>
</dbReference>
<feature type="non-terminal residue" evidence="9">
    <location>
        <position position="1"/>
    </location>
</feature>
<feature type="repeat" description="WD" evidence="7">
    <location>
        <begin position="192"/>
        <end position="225"/>
    </location>
</feature>
<comment type="subcellular location">
    <subcellularLocation>
        <location evidence="1">Nucleus</location>
        <location evidence="1">Nucleolus</location>
    </subcellularLocation>
</comment>
<name>A0A0H5RPD5_9EUKA</name>
<dbReference type="Gene3D" id="2.130.10.10">
    <property type="entry name" value="YVTN repeat-like/Quinoprotein amine dehydrogenase"/>
    <property type="match status" value="1"/>
</dbReference>
<evidence type="ECO:0000256" key="7">
    <source>
        <dbReference type="PROSITE-ProRule" id="PRU00221"/>
    </source>
</evidence>
<keyword evidence="4 7" id="KW-0853">WD repeat</keyword>
<accession>A0A0H5RPD5</accession>
<evidence type="ECO:0000256" key="5">
    <source>
        <dbReference type="ARBA" id="ARBA00022737"/>
    </source>
</evidence>
<dbReference type="PRINTS" id="PR00320">
    <property type="entry name" value="GPROTEINBRPT"/>
</dbReference>
<proteinExistence type="inferred from homology"/>
<dbReference type="Pfam" id="PF08154">
    <property type="entry name" value="NLE"/>
    <property type="match status" value="1"/>
</dbReference>
<dbReference type="SUPFAM" id="SSF50978">
    <property type="entry name" value="WD40 repeat-like"/>
    <property type="match status" value="1"/>
</dbReference>
<evidence type="ECO:0000256" key="2">
    <source>
        <dbReference type="ARBA" id="ARBA00022517"/>
    </source>
</evidence>
<keyword evidence="2" id="KW-0690">Ribosome biogenesis</keyword>
<organism evidence="9">
    <name type="scientific">Spongospora subterranea</name>
    <dbReference type="NCBI Taxonomy" id="70186"/>
    <lineage>
        <taxon>Eukaryota</taxon>
        <taxon>Sar</taxon>
        <taxon>Rhizaria</taxon>
        <taxon>Endomyxa</taxon>
        <taxon>Phytomyxea</taxon>
        <taxon>Plasmodiophorida</taxon>
        <taxon>Plasmodiophoridae</taxon>
        <taxon>Spongospora</taxon>
    </lineage>
</organism>
<evidence type="ECO:0000256" key="4">
    <source>
        <dbReference type="ARBA" id="ARBA00022574"/>
    </source>
</evidence>
<feature type="repeat" description="WD" evidence="7">
    <location>
        <begin position="346"/>
        <end position="388"/>
    </location>
</feature>
<evidence type="ECO:0000259" key="8">
    <source>
        <dbReference type="Pfam" id="PF08154"/>
    </source>
</evidence>
<dbReference type="PANTHER" id="PTHR19855:SF11">
    <property type="entry name" value="RIBOSOME BIOGENESIS PROTEIN WDR12"/>
    <property type="match status" value="1"/>
</dbReference>
<evidence type="ECO:0000256" key="6">
    <source>
        <dbReference type="ARBA" id="ARBA00023242"/>
    </source>
</evidence>
<dbReference type="GO" id="GO:0005730">
    <property type="term" value="C:nucleolus"/>
    <property type="evidence" value="ECO:0007669"/>
    <property type="project" value="UniProtKB-SubCell"/>
</dbReference>
<dbReference type="Pfam" id="PF00400">
    <property type="entry name" value="WD40"/>
    <property type="match status" value="6"/>
</dbReference>
<feature type="repeat" description="WD" evidence="7">
    <location>
        <begin position="115"/>
        <end position="130"/>
    </location>
</feature>